<dbReference type="PANTHER" id="PTHR30589">
    <property type="entry name" value="PROLIPOPROTEIN DIACYLGLYCERYL TRANSFERASE"/>
    <property type="match status" value="1"/>
</dbReference>
<dbReference type="PROSITE" id="PS01311">
    <property type="entry name" value="LGT"/>
    <property type="match status" value="1"/>
</dbReference>
<evidence type="ECO:0000256" key="5">
    <source>
        <dbReference type="ARBA" id="ARBA00022989"/>
    </source>
</evidence>
<proteinExistence type="inferred from homology"/>
<feature type="transmembrane region" description="Helical" evidence="7">
    <location>
        <begin position="181"/>
        <end position="200"/>
    </location>
</feature>
<keyword evidence="9" id="KW-1185">Reference proteome</keyword>
<dbReference type="Proteomes" id="UP000659388">
    <property type="component" value="Unassembled WGS sequence"/>
</dbReference>
<dbReference type="RefSeq" id="WP_202245755.1">
    <property type="nucleotide sequence ID" value="NZ_JAESIY010000010.1"/>
</dbReference>
<protein>
    <submittedName>
        <fullName evidence="8">Prolipoprotein diacylglyceryl transferase</fullName>
    </submittedName>
</protein>
<dbReference type="GO" id="GO:0042158">
    <property type="term" value="P:lipoprotein biosynthetic process"/>
    <property type="evidence" value="ECO:0007669"/>
    <property type="project" value="InterPro"/>
</dbReference>
<keyword evidence="5 7" id="KW-1133">Transmembrane helix</keyword>
<dbReference type="GO" id="GO:0005886">
    <property type="term" value="C:plasma membrane"/>
    <property type="evidence" value="ECO:0007669"/>
    <property type="project" value="InterPro"/>
</dbReference>
<keyword evidence="3 8" id="KW-0808">Transferase</keyword>
<dbReference type="EMBL" id="JAESIY010000010">
    <property type="protein sequence ID" value="MBL3657960.1"/>
    <property type="molecule type" value="Genomic_DNA"/>
</dbReference>
<keyword evidence="2" id="KW-1003">Cell membrane</keyword>
<evidence type="ECO:0000256" key="6">
    <source>
        <dbReference type="ARBA" id="ARBA00023136"/>
    </source>
</evidence>
<comment type="similarity">
    <text evidence="1">Belongs to the Lgt family.</text>
</comment>
<keyword evidence="4 7" id="KW-0812">Transmembrane</keyword>
<evidence type="ECO:0000313" key="8">
    <source>
        <dbReference type="EMBL" id="MBL3657960.1"/>
    </source>
</evidence>
<feature type="transmembrane region" description="Helical" evidence="7">
    <location>
        <begin position="151"/>
        <end position="169"/>
    </location>
</feature>
<dbReference type="AlphaFoldDB" id="A0A937FBS0"/>
<feature type="transmembrane region" description="Helical" evidence="7">
    <location>
        <begin position="212"/>
        <end position="234"/>
    </location>
</feature>
<dbReference type="PANTHER" id="PTHR30589:SF0">
    <property type="entry name" value="PHOSPHATIDYLGLYCEROL--PROLIPOPROTEIN DIACYLGLYCERYL TRANSFERASE"/>
    <property type="match status" value="1"/>
</dbReference>
<evidence type="ECO:0000256" key="1">
    <source>
        <dbReference type="ARBA" id="ARBA00007150"/>
    </source>
</evidence>
<evidence type="ECO:0000256" key="7">
    <source>
        <dbReference type="SAM" id="Phobius"/>
    </source>
</evidence>
<evidence type="ECO:0000256" key="3">
    <source>
        <dbReference type="ARBA" id="ARBA00022679"/>
    </source>
</evidence>
<evidence type="ECO:0000256" key="4">
    <source>
        <dbReference type="ARBA" id="ARBA00022692"/>
    </source>
</evidence>
<dbReference type="InterPro" id="IPR001640">
    <property type="entry name" value="Lgt"/>
</dbReference>
<evidence type="ECO:0000256" key="2">
    <source>
        <dbReference type="ARBA" id="ARBA00022475"/>
    </source>
</evidence>
<comment type="caution">
    <text evidence="8">The sequence shown here is derived from an EMBL/GenBank/DDBJ whole genome shotgun (WGS) entry which is preliminary data.</text>
</comment>
<organism evidence="8 9">
    <name type="scientific">Fulvivirga sediminis</name>
    <dbReference type="NCBI Taxonomy" id="2803949"/>
    <lineage>
        <taxon>Bacteria</taxon>
        <taxon>Pseudomonadati</taxon>
        <taxon>Bacteroidota</taxon>
        <taxon>Cytophagia</taxon>
        <taxon>Cytophagales</taxon>
        <taxon>Fulvivirgaceae</taxon>
        <taxon>Fulvivirga</taxon>
    </lineage>
</organism>
<dbReference type="GO" id="GO:0008961">
    <property type="term" value="F:phosphatidylglycerol-prolipoprotein diacylglyceryl transferase activity"/>
    <property type="evidence" value="ECO:0007669"/>
    <property type="project" value="InterPro"/>
</dbReference>
<accession>A0A937FBS0</accession>
<keyword evidence="6 7" id="KW-0472">Membrane</keyword>
<sequence>MQVVDRIAIVVAICGCFIRIGNFINSEIIGKPTHSGFGVVFANNLNQFIKEDSSPIESISYTQNHLAPPIEPGYMPIDLTLTFKPHPDVQTKEGIEGFLNGHFLTQLRSKNFLHQHFFYPPSAKFSPLISYNNSGNYEASIIVYGIARHPAQLYEACSCLILFFILFGIWNKEKLNTPPGLLFGILLTVIFSMRFLYEFIKENQLPFEENLMLNMGQLLSIPLIISGIIILIYARKKNYQNN</sequence>
<dbReference type="Pfam" id="PF01790">
    <property type="entry name" value="LGT"/>
    <property type="match status" value="1"/>
</dbReference>
<evidence type="ECO:0000313" key="9">
    <source>
        <dbReference type="Proteomes" id="UP000659388"/>
    </source>
</evidence>
<name>A0A937FBS0_9BACT</name>
<reference evidence="8" key="1">
    <citation type="submission" date="2021-01" db="EMBL/GenBank/DDBJ databases">
        <title>Fulvivirga kasyanovii gen. nov., sp nov., a novel member of the phylum Bacteroidetes isolated from seawater in a mussel farm.</title>
        <authorList>
            <person name="Zhao L.-H."/>
            <person name="Wang Z.-J."/>
        </authorList>
    </citation>
    <scope>NUCLEOTIDE SEQUENCE</scope>
    <source>
        <strain evidence="8">2943</strain>
    </source>
</reference>
<gene>
    <name evidence="8" type="ORF">JL102_17550</name>
</gene>